<evidence type="ECO:0000313" key="2">
    <source>
        <dbReference type="Proteomes" id="UP000186156"/>
    </source>
</evidence>
<accession>A0A1N7P073</accession>
<name>A0A1N7P073_9BACL</name>
<dbReference type="Proteomes" id="UP000186156">
    <property type="component" value="Unassembled WGS sequence"/>
</dbReference>
<dbReference type="EMBL" id="FTOO01000010">
    <property type="protein sequence ID" value="SIT04035.1"/>
    <property type="molecule type" value="Genomic_DNA"/>
</dbReference>
<proteinExistence type="predicted"/>
<dbReference type="RefSeq" id="WP_200805753.1">
    <property type="nucleotide sequence ID" value="NZ_FTOO01000010.1"/>
</dbReference>
<organism evidence="1 2">
    <name type="scientific">Alicyclobacillus vulcanalis</name>
    <dbReference type="NCBI Taxonomy" id="252246"/>
    <lineage>
        <taxon>Bacteria</taxon>
        <taxon>Bacillati</taxon>
        <taxon>Bacillota</taxon>
        <taxon>Bacilli</taxon>
        <taxon>Bacillales</taxon>
        <taxon>Alicyclobacillaceae</taxon>
        <taxon>Alicyclobacillus</taxon>
    </lineage>
</organism>
<dbReference type="AlphaFoldDB" id="A0A1N7P073"/>
<gene>
    <name evidence="1" type="ORF">SAMN05421799_110126</name>
</gene>
<dbReference type="STRING" id="252246.SAMN05421799_110126"/>
<evidence type="ECO:0000313" key="1">
    <source>
        <dbReference type="EMBL" id="SIT04035.1"/>
    </source>
</evidence>
<protein>
    <submittedName>
        <fullName evidence="1">Uncharacterized protein</fullName>
    </submittedName>
</protein>
<sequence>MTLSMHDLFVTLAVVIPASFIAGRYSNRIAFFHARTEQKLTVQEFLHSRD</sequence>
<reference evidence="2" key="1">
    <citation type="submission" date="2017-01" db="EMBL/GenBank/DDBJ databases">
        <authorList>
            <person name="Varghese N."/>
            <person name="Submissions S."/>
        </authorList>
    </citation>
    <scope>NUCLEOTIDE SEQUENCE [LARGE SCALE GENOMIC DNA]</scope>
    <source>
        <strain evidence="2">DSM 16176</strain>
    </source>
</reference>
<keyword evidence="2" id="KW-1185">Reference proteome</keyword>